<organism evidence="9 11">
    <name type="scientific">Parafannyhessea umbonata</name>
    <dbReference type="NCBI Taxonomy" id="604330"/>
    <lineage>
        <taxon>Bacteria</taxon>
        <taxon>Bacillati</taxon>
        <taxon>Actinomycetota</taxon>
        <taxon>Coriobacteriia</taxon>
        <taxon>Coriobacteriales</taxon>
        <taxon>Atopobiaceae</taxon>
        <taxon>Parafannyhessea</taxon>
    </lineage>
</organism>
<evidence type="ECO:0000256" key="1">
    <source>
        <dbReference type="ARBA" id="ARBA00004496"/>
    </source>
</evidence>
<dbReference type="EMBL" id="FMZL01000004">
    <property type="protein sequence ID" value="SDC14673.1"/>
    <property type="molecule type" value="Genomic_DNA"/>
</dbReference>
<comment type="subcellular location">
    <subcellularLocation>
        <location evidence="1">Cytoplasm</location>
    </subcellularLocation>
</comment>
<dbReference type="CDD" id="cd00211">
    <property type="entry name" value="PTS_IIA_fru"/>
    <property type="match status" value="1"/>
</dbReference>
<sequence length="151" mass="16573">MALTMSDMLKRENVQIVDSCKDWEDSVHVAVQPLVDGGYVKPEYIDGIIQNAKELGPYFVLVPDLALLHARPEQGAIKKQLAVTVVRKGVEFKKGEPCRVLVTLAAEDSDSHIDVMRILASMFADPANIEKVATAETADDVYSLFVNFPAA</sequence>
<dbReference type="InterPro" id="IPR016152">
    <property type="entry name" value="PTrfase/Anion_transptr"/>
</dbReference>
<feature type="domain" description="PTS EIIA type-2" evidence="7">
    <location>
        <begin position="7"/>
        <end position="148"/>
    </location>
</feature>
<name>A0A1H1NH19_9ACTN</name>
<dbReference type="Gene3D" id="3.40.930.10">
    <property type="entry name" value="Mannitol-specific EII, Chain A"/>
    <property type="match status" value="1"/>
</dbReference>
<dbReference type="PROSITE" id="PS51094">
    <property type="entry name" value="PTS_EIIA_TYPE_2"/>
    <property type="match status" value="1"/>
</dbReference>
<dbReference type="SUPFAM" id="SSF55804">
    <property type="entry name" value="Phoshotransferase/anion transport protein"/>
    <property type="match status" value="1"/>
</dbReference>
<dbReference type="Proteomes" id="UP000198528">
    <property type="component" value="Unassembled WGS sequence"/>
</dbReference>
<reference evidence="9" key="1">
    <citation type="submission" date="2016-10" db="EMBL/GenBank/DDBJ databases">
        <authorList>
            <person name="de Groot N.N."/>
        </authorList>
    </citation>
    <scope>NUCLEOTIDE SEQUENCE [LARGE SCALE GENOMIC DNA]</scope>
    <source>
        <strain evidence="8">DSM 22619</strain>
        <strain evidence="9">DSM 22620</strain>
    </source>
</reference>
<dbReference type="GO" id="GO:0016301">
    <property type="term" value="F:kinase activity"/>
    <property type="evidence" value="ECO:0007669"/>
    <property type="project" value="UniProtKB-KW"/>
</dbReference>
<dbReference type="PANTHER" id="PTHR36203:SF4">
    <property type="entry name" value="MANNITOL-SPECIFIC CRYPTIC PHOSPHOTRANSFERASE ENZYME IIA COMPONENT"/>
    <property type="match status" value="1"/>
</dbReference>
<protein>
    <submittedName>
        <fullName evidence="8">PTS system IIA component, L-Asc family (TC 4.A.7)</fullName>
    </submittedName>
    <submittedName>
        <fullName evidence="9">PTS system, ascorbate-specific IIA component</fullName>
    </submittedName>
</protein>
<dbReference type="Proteomes" id="UP000199480">
    <property type="component" value="Chromosome I"/>
</dbReference>
<keyword evidence="4" id="KW-0808">Transferase</keyword>
<dbReference type="PANTHER" id="PTHR36203">
    <property type="entry name" value="ASCORBATE-SPECIFIC PTS SYSTEM EIIA COMPONENT"/>
    <property type="match status" value="1"/>
</dbReference>
<keyword evidence="3" id="KW-0963">Cytoplasm</keyword>
<dbReference type="EMBL" id="LT629759">
    <property type="protein sequence ID" value="SDR98120.1"/>
    <property type="molecule type" value="Genomic_DNA"/>
</dbReference>
<reference evidence="10 11" key="2">
    <citation type="submission" date="2016-10" db="EMBL/GenBank/DDBJ databases">
        <authorList>
            <person name="Varghese N."/>
            <person name="Submissions S."/>
        </authorList>
    </citation>
    <scope>NUCLEOTIDE SEQUENCE [LARGE SCALE GENOMIC DNA]</scope>
    <source>
        <strain evidence="10">DSM 22619</strain>
        <strain evidence="11">DSM 22620</strain>
    </source>
</reference>
<evidence type="ECO:0000313" key="9">
    <source>
        <dbReference type="EMBL" id="SDR98120.1"/>
    </source>
</evidence>
<dbReference type="GO" id="GO:0005737">
    <property type="term" value="C:cytoplasm"/>
    <property type="evidence" value="ECO:0007669"/>
    <property type="project" value="UniProtKB-SubCell"/>
</dbReference>
<dbReference type="GeneID" id="78501163"/>
<dbReference type="AlphaFoldDB" id="A0A1H1NH19"/>
<proteinExistence type="predicted"/>
<evidence type="ECO:0000259" key="7">
    <source>
        <dbReference type="PROSITE" id="PS51094"/>
    </source>
</evidence>
<evidence type="ECO:0000256" key="3">
    <source>
        <dbReference type="ARBA" id="ARBA00022490"/>
    </source>
</evidence>
<evidence type="ECO:0000313" key="11">
    <source>
        <dbReference type="Proteomes" id="UP000199480"/>
    </source>
</evidence>
<evidence type="ECO:0000256" key="6">
    <source>
        <dbReference type="ARBA" id="ARBA00022777"/>
    </source>
</evidence>
<evidence type="ECO:0000313" key="10">
    <source>
        <dbReference type="Proteomes" id="UP000198528"/>
    </source>
</evidence>
<keyword evidence="6" id="KW-0418">Kinase</keyword>
<dbReference type="STRING" id="604330.SAMN04489857_1833"/>
<evidence type="ECO:0000256" key="4">
    <source>
        <dbReference type="ARBA" id="ARBA00022679"/>
    </source>
</evidence>
<dbReference type="Pfam" id="PF00359">
    <property type="entry name" value="PTS_EIIA_2"/>
    <property type="match status" value="1"/>
</dbReference>
<dbReference type="RefSeq" id="WP_229769713.1">
    <property type="nucleotide sequence ID" value="NZ_CAXVJI010000004.1"/>
</dbReference>
<dbReference type="InterPro" id="IPR002178">
    <property type="entry name" value="PTS_EIIA_type-2_dom"/>
</dbReference>
<gene>
    <name evidence="8" type="ORF">SAMN04487824_10420</name>
    <name evidence="9" type="ORF">SAMN04489857_1833</name>
</gene>
<keyword evidence="10" id="KW-1185">Reference proteome</keyword>
<keyword evidence="2" id="KW-0813">Transport</keyword>
<dbReference type="InterPro" id="IPR051351">
    <property type="entry name" value="Ascorbate-PTS_EIIA_comp"/>
</dbReference>
<keyword evidence="5" id="KW-0598">Phosphotransferase system</keyword>
<accession>A0A1H1NH19</accession>
<dbReference type="GO" id="GO:0009401">
    <property type="term" value="P:phosphoenolpyruvate-dependent sugar phosphotransferase system"/>
    <property type="evidence" value="ECO:0007669"/>
    <property type="project" value="UniProtKB-KW"/>
</dbReference>
<evidence type="ECO:0000256" key="2">
    <source>
        <dbReference type="ARBA" id="ARBA00022448"/>
    </source>
</evidence>
<evidence type="ECO:0000313" key="8">
    <source>
        <dbReference type="EMBL" id="SDC14673.1"/>
    </source>
</evidence>
<evidence type="ECO:0000256" key="5">
    <source>
        <dbReference type="ARBA" id="ARBA00022683"/>
    </source>
</evidence>